<dbReference type="RefSeq" id="WP_276094824.1">
    <property type="nucleotide sequence ID" value="NZ_JARJBC010000013.1"/>
</dbReference>
<dbReference type="InterPro" id="IPR040442">
    <property type="entry name" value="Pyrv_kinase-like_dom_sf"/>
</dbReference>
<sequence length="277" mass="28130">MAVDARTTEKARRFRALAQESVLVLPNAWDAGSAAVIAAAGARAIATTSAGMAWSLGRGDGQAMSREQMAEAAARIVAAVDLPVTVDAEAGYGPTEEDAADTAAAVIAAGAIGLNLEDSTAVRGPLFTVERQAARIRAVRAAAAEAGLPELVINARTDVYLSQVGEAEGRLGETLDRAAAYAEAGADSLFVPALLDLETLGKLADASPLPLNVLAMPGGPGVAELTRAGVRRISLGAGVARAAYSAAREAALELLNEGTYQAVEGAVESSYLNGLFG</sequence>
<name>A0ABT5ZP99_9ACTN</name>
<dbReference type="PANTHER" id="PTHR42905">
    <property type="entry name" value="PHOSPHOENOLPYRUVATE CARBOXYLASE"/>
    <property type="match status" value="1"/>
</dbReference>
<protein>
    <submittedName>
        <fullName evidence="1">Isocitrate lyase/phosphoenolpyruvate mutase family protein</fullName>
    </submittedName>
</protein>
<dbReference type="Gene3D" id="6.10.250.2750">
    <property type="match status" value="1"/>
</dbReference>
<reference evidence="1 2" key="1">
    <citation type="submission" date="2023-03" db="EMBL/GenBank/DDBJ databases">
        <title>Draft genome sequence of Streptomyces sp. RB6PN23 isolated from peat swamp forest in Thailand.</title>
        <authorList>
            <person name="Klaysubun C."/>
            <person name="Duangmal K."/>
        </authorList>
    </citation>
    <scope>NUCLEOTIDE SEQUENCE [LARGE SCALE GENOMIC DNA]</scope>
    <source>
        <strain evidence="1 2">RB6PN23</strain>
    </source>
</reference>
<dbReference type="PANTHER" id="PTHR42905:SF16">
    <property type="entry name" value="CARBOXYPHOSPHONOENOLPYRUVATE PHOSPHONOMUTASE-LIKE PROTEIN (AFU_ORTHOLOGUE AFUA_5G07230)"/>
    <property type="match status" value="1"/>
</dbReference>
<dbReference type="Gene3D" id="3.20.20.60">
    <property type="entry name" value="Phosphoenolpyruvate-binding domains"/>
    <property type="match status" value="1"/>
</dbReference>
<organism evidence="1 2">
    <name type="scientific">Streptomyces silvisoli</name>
    <dbReference type="NCBI Taxonomy" id="3034235"/>
    <lineage>
        <taxon>Bacteria</taxon>
        <taxon>Bacillati</taxon>
        <taxon>Actinomycetota</taxon>
        <taxon>Actinomycetes</taxon>
        <taxon>Kitasatosporales</taxon>
        <taxon>Streptomycetaceae</taxon>
        <taxon>Streptomyces</taxon>
    </lineage>
</organism>
<proteinExistence type="predicted"/>
<keyword evidence="1" id="KW-0456">Lyase</keyword>
<keyword evidence="2" id="KW-1185">Reference proteome</keyword>
<evidence type="ECO:0000313" key="2">
    <source>
        <dbReference type="Proteomes" id="UP001216579"/>
    </source>
</evidence>
<accession>A0ABT5ZP99</accession>
<dbReference type="SUPFAM" id="SSF51621">
    <property type="entry name" value="Phosphoenolpyruvate/pyruvate domain"/>
    <property type="match status" value="1"/>
</dbReference>
<dbReference type="InterPro" id="IPR015813">
    <property type="entry name" value="Pyrv/PenolPyrv_kinase-like_dom"/>
</dbReference>
<dbReference type="EMBL" id="JARJBC010000013">
    <property type="protein sequence ID" value="MDF3291647.1"/>
    <property type="molecule type" value="Genomic_DNA"/>
</dbReference>
<gene>
    <name evidence="1" type="ORF">P3G67_20945</name>
</gene>
<comment type="caution">
    <text evidence="1">The sequence shown here is derived from an EMBL/GenBank/DDBJ whole genome shotgun (WGS) entry which is preliminary data.</text>
</comment>
<evidence type="ECO:0000313" key="1">
    <source>
        <dbReference type="EMBL" id="MDF3291647.1"/>
    </source>
</evidence>
<dbReference type="Proteomes" id="UP001216579">
    <property type="component" value="Unassembled WGS sequence"/>
</dbReference>
<dbReference type="GO" id="GO:0016829">
    <property type="term" value="F:lyase activity"/>
    <property type="evidence" value="ECO:0007669"/>
    <property type="project" value="UniProtKB-KW"/>
</dbReference>
<dbReference type="Pfam" id="PF13714">
    <property type="entry name" value="PEP_mutase"/>
    <property type="match status" value="1"/>
</dbReference>